<protein>
    <submittedName>
        <fullName evidence="1">Vir protein, putative</fullName>
    </submittedName>
</protein>
<sequence>MVLNLHDASNLQPSLGKGLNTDAEGPSSSLIEFTTPETVDNSMKNNITTTIGTVAGASSVLAFMYKFTPTGRLLNARLRRSGGRINNNLYANEESELLFDGFANTDINSYNIGYEAA</sequence>
<evidence type="ECO:0000313" key="2">
    <source>
        <dbReference type="Proteomes" id="UP000305196"/>
    </source>
</evidence>
<reference evidence="1 2" key="1">
    <citation type="submission" date="2016-07" db="EMBL/GenBank/DDBJ databases">
        <authorList>
            <consortium name="Pathogen Informatics"/>
        </authorList>
    </citation>
    <scope>NUCLEOTIDE SEQUENCE [LARGE SCALE GENOMIC DNA]</scope>
</reference>
<dbReference type="EMBL" id="LT615265">
    <property type="protein sequence ID" value="SCO73013.1"/>
    <property type="molecule type" value="Genomic_DNA"/>
</dbReference>
<evidence type="ECO:0000313" key="1">
    <source>
        <dbReference type="EMBL" id="SCO73013.1"/>
    </source>
</evidence>
<proteinExistence type="predicted"/>
<dbReference type="Proteomes" id="UP000305196">
    <property type="component" value="Chromosome 10"/>
</dbReference>
<gene>
    <name evidence="1" type="ORF">PVC01_100008400</name>
</gene>
<dbReference type="AlphaFoldDB" id="A0A1G4HDN6"/>
<dbReference type="InterPro" id="IPR008780">
    <property type="entry name" value="Plasmodium_Vir"/>
</dbReference>
<organism evidence="1 2">
    <name type="scientific">Plasmodium vivax</name>
    <name type="common">malaria parasite P. vivax</name>
    <dbReference type="NCBI Taxonomy" id="5855"/>
    <lineage>
        <taxon>Eukaryota</taxon>
        <taxon>Sar</taxon>
        <taxon>Alveolata</taxon>
        <taxon>Apicomplexa</taxon>
        <taxon>Aconoidasida</taxon>
        <taxon>Haemosporida</taxon>
        <taxon>Plasmodiidae</taxon>
        <taxon>Plasmodium</taxon>
        <taxon>Plasmodium (Plasmodium)</taxon>
    </lineage>
</organism>
<name>A0A1G4HDN6_PLAVI</name>
<accession>A0A1G4HDN6</accession>
<dbReference type="Pfam" id="PF05795">
    <property type="entry name" value="Plasmodium_Vir"/>
    <property type="match status" value="1"/>
</dbReference>